<keyword evidence="1" id="KW-0175">Coiled coil</keyword>
<dbReference type="EMBL" id="JAMSHJ010000001">
    <property type="protein sequence ID" value="KAI5441800.1"/>
    <property type="molecule type" value="Genomic_DNA"/>
</dbReference>
<evidence type="ECO:0000313" key="4">
    <source>
        <dbReference type="EMBL" id="KAI5441800.1"/>
    </source>
</evidence>
<evidence type="ECO:0000256" key="2">
    <source>
        <dbReference type="SAM" id="Phobius"/>
    </source>
</evidence>
<dbReference type="PANTHER" id="PTHR48154:SF1">
    <property type="entry name" value="PROTEIN, PUTATIVE-RELATED"/>
    <property type="match status" value="1"/>
</dbReference>
<proteinExistence type="predicted"/>
<dbReference type="AlphaFoldDB" id="A0A9D5BE74"/>
<comment type="caution">
    <text evidence="4">The sequence shown here is derived from an EMBL/GenBank/DDBJ whole genome shotgun (WGS) entry which is preliminary data.</text>
</comment>
<accession>A0A9D5BE74</accession>
<sequence length="421" mass="48103">MRSEKKNTLPLKFKLPKVDTLLALSSIITPCKKNNFICRYGQILDLLTTYVDVSTLVALSQYYDPPLRCFTFKDFQLAPTIEEYEKLLGWYMKDHPPFIKLGELLMPKSVVEALHLSVEEESYRQWVVQREKKVKLPYSVDIQIPPPVPEPLYASKEEVDALKSTIAQLTKENEDLRSKLHALDRNHAKLKKRVKKILSSYQKTENERGDNHCCFELVVKEKNVLRDESDLEIQKLKLSLREDNAKVEVERRLKEEAIRNESLDWLKEKAQINSLLDTYVGSINLLQPAAAMYRAKYDGLTVILAFFSVTLIVKLTSHFYNTIAKQKIAMERIEQNQTAIQEEMTQVRAQLGELMDIMQNVVHGQEENLQANPGVAANMNAINLVMGNGVPVVTHAHAEEMPNNLNDAYTFHVPVHGGSQG</sequence>
<name>A0A9D5BE74_PEA</name>
<dbReference type="Gramene" id="Psat01G0102400-T1">
    <property type="protein sequence ID" value="KAI5441800.1"/>
    <property type="gene ID" value="KIW84_011024"/>
</dbReference>
<keyword evidence="2" id="KW-0812">Transmembrane</keyword>
<dbReference type="Pfam" id="PF24924">
    <property type="entry name" value="DUF7745"/>
    <property type="match status" value="1"/>
</dbReference>
<dbReference type="PANTHER" id="PTHR48154">
    <property type="entry name" value="PROTEIN, PUTATIVE-RELATED"/>
    <property type="match status" value="1"/>
</dbReference>
<protein>
    <recommendedName>
        <fullName evidence="3">DUF7745 domain-containing protein</fullName>
    </recommendedName>
</protein>
<keyword evidence="2" id="KW-1133">Transmembrane helix</keyword>
<feature type="coiled-coil region" evidence="1">
    <location>
        <begin position="152"/>
        <end position="207"/>
    </location>
</feature>
<gene>
    <name evidence="4" type="ORF">KIW84_011024</name>
</gene>
<feature type="coiled-coil region" evidence="1">
    <location>
        <begin position="323"/>
        <end position="350"/>
    </location>
</feature>
<feature type="domain" description="DUF7745" evidence="3">
    <location>
        <begin position="22"/>
        <end position="120"/>
    </location>
</feature>
<evidence type="ECO:0000259" key="3">
    <source>
        <dbReference type="Pfam" id="PF24924"/>
    </source>
</evidence>
<dbReference type="Proteomes" id="UP001058974">
    <property type="component" value="Chromosome 1"/>
</dbReference>
<keyword evidence="2" id="KW-0472">Membrane</keyword>
<keyword evidence="5" id="KW-1185">Reference proteome</keyword>
<evidence type="ECO:0000256" key="1">
    <source>
        <dbReference type="SAM" id="Coils"/>
    </source>
</evidence>
<organism evidence="4 5">
    <name type="scientific">Pisum sativum</name>
    <name type="common">Garden pea</name>
    <name type="synonym">Lathyrus oleraceus</name>
    <dbReference type="NCBI Taxonomy" id="3888"/>
    <lineage>
        <taxon>Eukaryota</taxon>
        <taxon>Viridiplantae</taxon>
        <taxon>Streptophyta</taxon>
        <taxon>Embryophyta</taxon>
        <taxon>Tracheophyta</taxon>
        <taxon>Spermatophyta</taxon>
        <taxon>Magnoliopsida</taxon>
        <taxon>eudicotyledons</taxon>
        <taxon>Gunneridae</taxon>
        <taxon>Pentapetalae</taxon>
        <taxon>rosids</taxon>
        <taxon>fabids</taxon>
        <taxon>Fabales</taxon>
        <taxon>Fabaceae</taxon>
        <taxon>Papilionoideae</taxon>
        <taxon>50 kb inversion clade</taxon>
        <taxon>NPAAA clade</taxon>
        <taxon>Hologalegina</taxon>
        <taxon>IRL clade</taxon>
        <taxon>Fabeae</taxon>
        <taxon>Lathyrus</taxon>
    </lineage>
</organism>
<evidence type="ECO:0000313" key="5">
    <source>
        <dbReference type="Proteomes" id="UP001058974"/>
    </source>
</evidence>
<reference evidence="4 5" key="1">
    <citation type="journal article" date="2022" name="Nat. Genet.">
        <title>Improved pea reference genome and pan-genome highlight genomic features and evolutionary characteristics.</title>
        <authorList>
            <person name="Yang T."/>
            <person name="Liu R."/>
            <person name="Luo Y."/>
            <person name="Hu S."/>
            <person name="Wang D."/>
            <person name="Wang C."/>
            <person name="Pandey M.K."/>
            <person name="Ge S."/>
            <person name="Xu Q."/>
            <person name="Li N."/>
            <person name="Li G."/>
            <person name="Huang Y."/>
            <person name="Saxena R.K."/>
            <person name="Ji Y."/>
            <person name="Li M."/>
            <person name="Yan X."/>
            <person name="He Y."/>
            <person name="Liu Y."/>
            <person name="Wang X."/>
            <person name="Xiang C."/>
            <person name="Varshney R.K."/>
            <person name="Ding H."/>
            <person name="Gao S."/>
            <person name="Zong X."/>
        </authorList>
    </citation>
    <scope>NUCLEOTIDE SEQUENCE [LARGE SCALE GENOMIC DNA]</scope>
    <source>
        <strain evidence="4 5">cv. Zhongwan 6</strain>
    </source>
</reference>
<dbReference type="InterPro" id="IPR056647">
    <property type="entry name" value="DUF7745"/>
</dbReference>
<feature type="transmembrane region" description="Helical" evidence="2">
    <location>
        <begin position="300"/>
        <end position="320"/>
    </location>
</feature>